<name>A0AAV9G897_9PEZI</name>
<sequence length="153" mass="16971">MTDDRPNGRNATYLSACSAPFSVQLLERTDDDDAGALVSLLPASYRTDAGNASDDVAAPPRDIIACVAKELDLQRLDHIFGWLWIAGLPLPPRSLHQQGLLGREIIVAERMDMHLVWTTGRITVKPVPRFLLEPRFWAQAPRMPAGVPLATWF</sequence>
<dbReference type="EMBL" id="MU865978">
    <property type="protein sequence ID" value="KAK4444369.1"/>
    <property type="molecule type" value="Genomic_DNA"/>
</dbReference>
<gene>
    <name evidence="1" type="ORF">QBC34DRAFT_185322</name>
</gene>
<evidence type="ECO:0000313" key="2">
    <source>
        <dbReference type="Proteomes" id="UP001321760"/>
    </source>
</evidence>
<dbReference type="PANTHER" id="PTHR34414">
    <property type="entry name" value="HET DOMAIN-CONTAINING PROTEIN-RELATED"/>
    <property type="match status" value="1"/>
</dbReference>
<dbReference type="Pfam" id="PF20246">
    <property type="entry name" value="DUF6601"/>
    <property type="match status" value="1"/>
</dbReference>
<protein>
    <submittedName>
        <fullName evidence="1">Uncharacterized protein</fullName>
    </submittedName>
</protein>
<keyword evidence="2" id="KW-1185">Reference proteome</keyword>
<dbReference type="PANTHER" id="PTHR34414:SF1">
    <property type="entry name" value="SUBTILISIN-LIKE SERINE PROTEASE"/>
    <property type="match status" value="1"/>
</dbReference>
<organism evidence="1 2">
    <name type="scientific">Podospora aff. communis PSN243</name>
    <dbReference type="NCBI Taxonomy" id="3040156"/>
    <lineage>
        <taxon>Eukaryota</taxon>
        <taxon>Fungi</taxon>
        <taxon>Dikarya</taxon>
        <taxon>Ascomycota</taxon>
        <taxon>Pezizomycotina</taxon>
        <taxon>Sordariomycetes</taxon>
        <taxon>Sordariomycetidae</taxon>
        <taxon>Sordariales</taxon>
        <taxon>Podosporaceae</taxon>
        <taxon>Podospora</taxon>
    </lineage>
</organism>
<comment type="caution">
    <text evidence="1">The sequence shown here is derived from an EMBL/GenBank/DDBJ whole genome shotgun (WGS) entry which is preliminary data.</text>
</comment>
<reference evidence="1" key="1">
    <citation type="journal article" date="2023" name="Mol. Phylogenet. Evol.">
        <title>Genome-scale phylogeny and comparative genomics of the fungal order Sordariales.</title>
        <authorList>
            <person name="Hensen N."/>
            <person name="Bonometti L."/>
            <person name="Westerberg I."/>
            <person name="Brannstrom I.O."/>
            <person name="Guillou S."/>
            <person name="Cros-Aarteil S."/>
            <person name="Calhoun S."/>
            <person name="Haridas S."/>
            <person name="Kuo A."/>
            <person name="Mondo S."/>
            <person name="Pangilinan J."/>
            <person name="Riley R."/>
            <person name="LaButti K."/>
            <person name="Andreopoulos B."/>
            <person name="Lipzen A."/>
            <person name="Chen C."/>
            <person name="Yan M."/>
            <person name="Daum C."/>
            <person name="Ng V."/>
            <person name="Clum A."/>
            <person name="Steindorff A."/>
            <person name="Ohm R.A."/>
            <person name="Martin F."/>
            <person name="Silar P."/>
            <person name="Natvig D.O."/>
            <person name="Lalanne C."/>
            <person name="Gautier V."/>
            <person name="Ament-Velasquez S.L."/>
            <person name="Kruys A."/>
            <person name="Hutchinson M.I."/>
            <person name="Powell A.J."/>
            <person name="Barry K."/>
            <person name="Miller A.N."/>
            <person name="Grigoriev I.V."/>
            <person name="Debuchy R."/>
            <person name="Gladieux P."/>
            <person name="Hiltunen Thoren M."/>
            <person name="Johannesson H."/>
        </authorList>
    </citation>
    <scope>NUCLEOTIDE SEQUENCE</scope>
    <source>
        <strain evidence="1">PSN243</strain>
    </source>
</reference>
<accession>A0AAV9G897</accession>
<evidence type="ECO:0000313" key="1">
    <source>
        <dbReference type="EMBL" id="KAK4444369.1"/>
    </source>
</evidence>
<reference evidence="1" key="2">
    <citation type="submission" date="2023-05" db="EMBL/GenBank/DDBJ databases">
        <authorList>
            <consortium name="Lawrence Berkeley National Laboratory"/>
            <person name="Steindorff A."/>
            <person name="Hensen N."/>
            <person name="Bonometti L."/>
            <person name="Westerberg I."/>
            <person name="Brannstrom I.O."/>
            <person name="Guillou S."/>
            <person name="Cros-Aarteil S."/>
            <person name="Calhoun S."/>
            <person name="Haridas S."/>
            <person name="Kuo A."/>
            <person name="Mondo S."/>
            <person name="Pangilinan J."/>
            <person name="Riley R."/>
            <person name="Labutti K."/>
            <person name="Andreopoulos B."/>
            <person name="Lipzen A."/>
            <person name="Chen C."/>
            <person name="Yanf M."/>
            <person name="Daum C."/>
            <person name="Ng V."/>
            <person name="Clum A."/>
            <person name="Ohm R."/>
            <person name="Martin F."/>
            <person name="Silar P."/>
            <person name="Natvig D."/>
            <person name="Lalanne C."/>
            <person name="Gautier V."/>
            <person name="Ament-Velasquez S.L."/>
            <person name="Kruys A."/>
            <person name="Hutchinson M.I."/>
            <person name="Powell A.J."/>
            <person name="Barry K."/>
            <person name="Miller A.N."/>
            <person name="Grigoriev I.V."/>
            <person name="Debuchy R."/>
            <person name="Gladieux P."/>
            <person name="Thoren M.H."/>
            <person name="Johannesson H."/>
        </authorList>
    </citation>
    <scope>NUCLEOTIDE SEQUENCE</scope>
    <source>
        <strain evidence="1">PSN243</strain>
    </source>
</reference>
<proteinExistence type="predicted"/>
<dbReference type="InterPro" id="IPR046536">
    <property type="entry name" value="DUF6601"/>
</dbReference>
<dbReference type="Proteomes" id="UP001321760">
    <property type="component" value="Unassembled WGS sequence"/>
</dbReference>
<dbReference type="AlphaFoldDB" id="A0AAV9G897"/>